<protein>
    <submittedName>
        <fullName evidence="1">Actin-related protein</fullName>
    </submittedName>
</protein>
<accession>A0A7J6UVI2</accession>
<dbReference type="FunFam" id="3.30.420.40:FF:000378">
    <property type="entry name" value="Actin-related protein 9"/>
    <property type="match status" value="1"/>
</dbReference>
<keyword evidence="2" id="KW-1185">Reference proteome</keyword>
<organism evidence="1 2">
    <name type="scientific">Thalictrum thalictroides</name>
    <name type="common">Rue-anemone</name>
    <name type="synonym">Anemone thalictroides</name>
    <dbReference type="NCBI Taxonomy" id="46969"/>
    <lineage>
        <taxon>Eukaryota</taxon>
        <taxon>Viridiplantae</taxon>
        <taxon>Streptophyta</taxon>
        <taxon>Embryophyta</taxon>
        <taxon>Tracheophyta</taxon>
        <taxon>Spermatophyta</taxon>
        <taxon>Magnoliopsida</taxon>
        <taxon>Ranunculales</taxon>
        <taxon>Ranunculaceae</taxon>
        <taxon>Thalictroideae</taxon>
        <taxon>Thalictrum</taxon>
    </lineage>
</organism>
<reference evidence="1 2" key="1">
    <citation type="submission" date="2020-06" db="EMBL/GenBank/DDBJ databases">
        <title>Transcriptomic and genomic resources for Thalictrum thalictroides and T. hernandezii: Facilitating candidate gene discovery in an emerging model plant lineage.</title>
        <authorList>
            <person name="Arias T."/>
            <person name="Riano-Pachon D.M."/>
            <person name="Di Stilio V.S."/>
        </authorList>
    </citation>
    <scope>NUCLEOTIDE SEQUENCE [LARGE SCALE GENOMIC DNA]</scope>
    <source>
        <strain evidence="2">cv. WT478/WT964</strain>
        <tissue evidence="1">Leaves</tissue>
    </source>
</reference>
<name>A0A7J6UVI2_THATH</name>
<evidence type="ECO:0000313" key="1">
    <source>
        <dbReference type="EMBL" id="KAF5176478.1"/>
    </source>
</evidence>
<sequence>MDYLKSVVPSQFMADRGSNLVVIIPGSANVRIGLAAQQVPLNIPQCIARHIHSNGENQGAATLTLQDQMLNMQATPAQQLEREKAYDIIASLLKIPFLDEKSANNSFPRKTVRLDGSKPQNSRNDSTFTWTNVMEKNHKLPVDEDSEAKDVKRESLDQAKGFHGDPSSSAHVFRDYICGEEALKIPPSKPYRLRRPIRRGHLNISQQYPLQQVCEDMATIWDWILNDKLHIPQAERTMYSAILVVPETFDTRGISK</sequence>
<gene>
    <name evidence="1" type="ORF">FRX31_033935</name>
</gene>
<dbReference type="OrthoDB" id="5572108at2759"/>
<dbReference type="InterPro" id="IPR043129">
    <property type="entry name" value="ATPase_NBD"/>
</dbReference>
<dbReference type="Proteomes" id="UP000554482">
    <property type="component" value="Unassembled WGS sequence"/>
</dbReference>
<dbReference type="EMBL" id="JABWDY010042681">
    <property type="protein sequence ID" value="KAF5176478.1"/>
    <property type="molecule type" value="Genomic_DNA"/>
</dbReference>
<proteinExistence type="predicted"/>
<evidence type="ECO:0000313" key="2">
    <source>
        <dbReference type="Proteomes" id="UP000554482"/>
    </source>
</evidence>
<comment type="caution">
    <text evidence="1">The sequence shown here is derived from an EMBL/GenBank/DDBJ whole genome shotgun (WGS) entry which is preliminary data.</text>
</comment>
<dbReference type="AlphaFoldDB" id="A0A7J6UVI2"/>
<dbReference type="Gene3D" id="3.30.420.40">
    <property type="match status" value="2"/>
</dbReference>
<dbReference type="SUPFAM" id="SSF53067">
    <property type="entry name" value="Actin-like ATPase domain"/>
    <property type="match status" value="1"/>
</dbReference>